<keyword evidence="2" id="KW-0812">Transmembrane</keyword>
<accession>A0A1E7F6K4</accession>
<dbReference type="Proteomes" id="UP000095751">
    <property type="component" value="Unassembled WGS sequence"/>
</dbReference>
<evidence type="ECO:0000313" key="3">
    <source>
        <dbReference type="EMBL" id="OEU13780.1"/>
    </source>
</evidence>
<dbReference type="EMBL" id="KV784361">
    <property type="protein sequence ID" value="OEU13780.1"/>
    <property type="molecule type" value="Genomic_DNA"/>
</dbReference>
<evidence type="ECO:0000313" key="4">
    <source>
        <dbReference type="Proteomes" id="UP000095751"/>
    </source>
</evidence>
<dbReference type="KEGG" id="fcy:FRACYDRAFT_269932"/>
<keyword evidence="4" id="KW-1185">Reference proteome</keyword>
<sequence length="221" mass="24667">MKFSRRDLPIVGTASCIYCIAISLCVVYVVVCDAFSTFASSSIAASSNRRNYLPQLPIVAQIRMSSTSADILLDDMMISDDFDDIDDSIVEQDDETLELSTMDTMEVKTRLLDLLPRMTGTPDEFQLVESYVNTLEDRYTPVQTLDFLNLAMSGEWQLLFSTNLLGLSKPNFRLRDLFQRIEANDLNGTIVNEATWDLAQDHDDSSPGPATNFDASGTFSI</sequence>
<name>A0A1E7F6K4_9STRA</name>
<dbReference type="AlphaFoldDB" id="A0A1E7F6K4"/>
<feature type="non-terminal residue" evidence="3">
    <location>
        <position position="221"/>
    </location>
</feature>
<keyword evidence="2" id="KW-1133">Transmembrane helix</keyword>
<keyword evidence="2" id="KW-0472">Membrane</keyword>
<gene>
    <name evidence="3" type="ORF">FRACYDRAFT_269932</name>
</gene>
<evidence type="ECO:0000256" key="2">
    <source>
        <dbReference type="SAM" id="Phobius"/>
    </source>
</evidence>
<feature type="transmembrane region" description="Helical" evidence="2">
    <location>
        <begin position="12"/>
        <end position="31"/>
    </location>
</feature>
<evidence type="ECO:0008006" key="5">
    <source>
        <dbReference type="Google" id="ProtNLM"/>
    </source>
</evidence>
<proteinExistence type="predicted"/>
<dbReference type="OrthoDB" id="5194at2759"/>
<evidence type="ECO:0000256" key="1">
    <source>
        <dbReference type="SAM" id="MobiDB-lite"/>
    </source>
</evidence>
<protein>
    <recommendedName>
        <fullName evidence="5">Plastid lipid-associated protein/fibrillin conserved domain-containing protein</fullName>
    </recommendedName>
</protein>
<dbReference type="InParanoid" id="A0A1E7F6K4"/>
<feature type="region of interest" description="Disordered" evidence="1">
    <location>
        <begin position="199"/>
        <end position="221"/>
    </location>
</feature>
<reference evidence="3 4" key="1">
    <citation type="submission" date="2016-09" db="EMBL/GenBank/DDBJ databases">
        <title>Extensive genetic diversity and differential bi-allelic expression allows diatom success in the polar Southern Ocean.</title>
        <authorList>
            <consortium name="DOE Joint Genome Institute"/>
            <person name="Mock T."/>
            <person name="Otillar R.P."/>
            <person name="Strauss J."/>
            <person name="Dupont C."/>
            <person name="Frickenhaus S."/>
            <person name="Maumus F."/>
            <person name="Mcmullan M."/>
            <person name="Sanges R."/>
            <person name="Schmutz J."/>
            <person name="Toseland A."/>
            <person name="Valas R."/>
            <person name="Veluchamy A."/>
            <person name="Ward B.J."/>
            <person name="Allen A."/>
            <person name="Barry K."/>
            <person name="Falciatore A."/>
            <person name="Ferrante M."/>
            <person name="Fortunato A.E."/>
            <person name="Gloeckner G."/>
            <person name="Gruber A."/>
            <person name="Hipkin R."/>
            <person name="Janech M."/>
            <person name="Kroth P."/>
            <person name="Leese F."/>
            <person name="Lindquist E."/>
            <person name="Lyon B.R."/>
            <person name="Martin J."/>
            <person name="Mayer C."/>
            <person name="Parker M."/>
            <person name="Quesneville H."/>
            <person name="Raymond J."/>
            <person name="Uhlig C."/>
            <person name="Valentin K.U."/>
            <person name="Worden A.Z."/>
            <person name="Armbrust E.V."/>
            <person name="Bowler C."/>
            <person name="Green B."/>
            <person name="Moulton V."/>
            <person name="Van Oosterhout C."/>
            <person name="Grigoriev I."/>
        </authorList>
    </citation>
    <scope>NUCLEOTIDE SEQUENCE [LARGE SCALE GENOMIC DNA]</scope>
    <source>
        <strain evidence="3 4">CCMP1102</strain>
    </source>
</reference>
<organism evidence="3 4">
    <name type="scientific">Fragilariopsis cylindrus CCMP1102</name>
    <dbReference type="NCBI Taxonomy" id="635003"/>
    <lineage>
        <taxon>Eukaryota</taxon>
        <taxon>Sar</taxon>
        <taxon>Stramenopiles</taxon>
        <taxon>Ochrophyta</taxon>
        <taxon>Bacillariophyta</taxon>
        <taxon>Bacillariophyceae</taxon>
        <taxon>Bacillariophycidae</taxon>
        <taxon>Bacillariales</taxon>
        <taxon>Bacillariaceae</taxon>
        <taxon>Fragilariopsis</taxon>
    </lineage>
</organism>